<protein>
    <submittedName>
        <fullName evidence="1">3'-5' exonuclease</fullName>
    </submittedName>
</protein>
<dbReference type="InterPro" id="IPR012337">
    <property type="entry name" value="RNaseH-like_sf"/>
</dbReference>
<keyword evidence="1" id="KW-0540">Nuclease</keyword>
<dbReference type="RefSeq" id="WP_102247138.1">
    <property type="nucleotide sequence ID" value="NZ_CP025682.1"/>
</dbReference>
<reference evidence="1 2" key="1">
    <citation type="submission" date="2018-01" db="EMBL/GenBank/DDBJ databases">
        <authorList>
            <person name="Fu G.-Y."/>
        </authorList>
    </citation>
    <scope>NUCLEOTIDE SEQUENCE [LARGE SCALE GENOMIC DNA]</scope>
    <source>
        <strain evidence="1 2">SY39</strain>
    </source>
</reference>
<dbReference type="GO" id="GO:0003676">
    <property type="term" value="F:nucleic acid binding"/>
    <property type="evidence" value="ECO:0007669"/>
    <property type="project" value="InterPro"/>
</dbReference>
<keyword evidence="1" id="KW-0378">Hydrolase</keyword>
<keyword evidence="2" id="KW-1185">Reference proteome</keyword>
<gene>
    <name evidence="1" type="ORF">C0099_09050</name>
</gene>
<dbReference type="EMBL" id="CP025682">
    <property type="protein sequence ID" value="AUN95072.1"/>
    <property type="molecule type" value="Genomic_DNA"/>
</dbReference>
<keyword evidence="1" id="KW-0269">Exonuclease</keyword>
<dbReference type="GO" id="GO:0004527">
    <property type="term" value="F:exonuclease activity"/>
    <property type="evidence" value="ECO:0007669"/>
    <property type="project" value="UniProtKB-KW"/>
</dbReference>
<dbReference type="Gene3D" id="3.30.420.10">
    <property type="entry name" value="Ribonuclease H-like superfamily/Ribonuclease H"/>
    <property type="match status" value="1"/>
</dbReference>
<dbReference type="KEGG" id="atw:C0099_09050"/>
<dbReference type="OrthoDB" id="5497329at2"/>
<dbReference type="SUPFAM" id="SSF53098">
    <property type="entry name" value="Ribonuclease H-like"/>
    <property type="match status" value="1"/>
</dbReference>
<organism evidence="1 2">
    <name type="scientific">Pseudazoarcus pumilus</name>
    <dbReference type="NCBI Taxonomy" id="2067960"/>
    <lineage>
        <taxon>Bacteria</taxon>
        <taxon>Pseudomonadati</taxon>
        <taxon>Pseudomonadota</taxon>
        <taxon>Betaproteobacteria</taxon>
        <taxon>Rhodocyclales</taxon>
        <taxon>Zoogloeaceae</taxon>
        <taxon>Pseudazoarcus</taxon>
    </lineage>
</organism>
<evidence type="ECO:0000313" key="2">
    <source>
        <dbReference type="Proteomes" id="UP000242205"/>
    </source>
</evidence>
<name>A0A2I6S749_9RHOO</name>
<proteinExistence type="predicted"/>
<sequence length="203" mass="22801">MNWLSRLLQLRRRPSPADAAQRAIDLDLPHAETRYVVLNTRASELNADDARLQSIAAIAVEDGRIGATASFMCAIDDEPANGLAKLVEFTAGGPVVIFNAELNRRLIERALDEHLDLRPDWLWLDLYWLLPALFGEVYVRPTRLARWMDALDIGTFQRFHALGDAWVLAKLLLSVHSRARAEGRLTAHALADLEASLREVAMR</sequence>
<dbReference type="AlphaFoldDB" id="A0A2I6S749"/>
<evidence type="ECO:0000313" key="1">
    <source>
        <dbReference type="EMBL" id="AUN95072.1"/>
    </source>
</evidence>
<dbReference type="InterPro" id="IPR036397">
    <property type="entry name" value="RNaseH_sf"/>
</dbReference>
<accession>A0A2I6S749</accession>
<dbReference type="Proteomes" id="UP000242205">
    <property type="component" value="Chromosome"/>
</dbReference>